<feature type="transmembrane region" description="Helical" evidence="1">
    <location>
        <begin position="35"/>
        <end position="54"/>
    </location>
</feature>
<evidence type="ECO:0000259" key="2">
    <source>
        <dbReference type="SMART" id="SM00460"/>
    </source>
</evidence>
<protein>
    <submittedName>
        <fullName evidence="3">Transglutaminase family protein</fullName>
    </submittedName>
</protein>
<dbReference type="Proteomes" id="UP001623592">
    <property type="component" value="Unassembled WGS sequence"/>
</dbReference>
<feature type="transmembrane region" description="Helical" evidence="1">
    <location>
        <begin position="135"/>
        <end position="159"/>
    </location>
</feature>
<name>A0ABW8TEM7_9CLOT</name>
<dbReference type="InterPro" id="IPR038765">
    <property type="entry name" value="Papain-like_cys_pep_sf"/>
</dbReference>
<dbReference type="EMBL" id="JBJIAA010000007">
    <property type="protein sequence ID" value="MFL0250801.1"/>
    <property type="molecule type" value="Genomic_DNA"/>
</dbReference>
<gene>
    <name evidence="3" type="ORF">ACJDT4_10245</name>
</gene>
<organism evidence="3 4">
    <name type="scientific">Clostridium neuense</name>
    <dbReference type="NCBI Taxonomy" id="1728934"/>
    <lineage>
        <taxon>Bacteria</taxon>
        <taxon>Bacillati</taxon>
        <taxon>Bacillota</taxon>
        <taxon>Clostridia</taxon>
        <taxon>Eubacteriales</taxon>
        <taxon>Clostridiaceae</taxon>
        <taxon>Clostridium</taxon>
    </lineage>
</organism>
<dbReference type="SUPFAM" id="SSF54001">
    <property type="entry name" value="Cysteine proteinases"/>
    <property type="match status" value="1"/>
</dbReference>
<evidence type="ECO:0000313" key="4">
    <source>
        <dbReference type="Proteomes" id="UP001623592"/>
    </source>
</evidence>
<keyword evidence="1" id="KW-1133">Transmembrane helix</keyword>
<proteinExistence type="predicted"/>
<feature type="transmembrane region" description="Helical" evidence="1">
    <location>
        <begin position="6"/>
        <end position="23"/>
    </location>
</feature>
<dbReference type="PANTHER" id="PTHR33490">
    <property type="entry name" value="BLR5614 PROTEIN-RELATED"/>
    <property type="match status" value="1"/>
</dbReference>
<evidence type="ECO:0000256" key="1">
    <source>
        <dbReference type="SAM" id="Phobius"/>
    </source>
</evidence>
<feature type="transmembrane region" description="Helical" evidence="1">
    <location>
        <begin position="85"/>
        <end position="114"/>
    </location>
</feature>
<dbReference type="PANTHER" id="PTHR33490:SF3">
    <property type="entry name" value="CONSERVED INTEGRAL MEMBRANE PROTEIN"/>
    <property type="match status" value="1"/>
</dbReference>
<keyword evidence="1" id="KW-0812">Transmembrane</keyword>
<dbReference type="Pfam" id="PF01841">
    <property type="entry name" value="Transglut_core"/>
    <property type="match status" value="1"/>
</dbReference>
<dbReference type="InterPro" id="IPR002931">
    <property type="entry name" value="Transglutaminase-like"/>
</dbReference>
<accession>A0ABW8TEM7</accession>
<dbReference type="RefSeq" id="WP_406787463.1">
    <property type="nucleotide sequence ID" value="NZ_JBJIAA010000007.1"/>
</dbReference>
<dbReference type="Gene3D" id="3.10.620.30">
    <property type="match status" value="1"/>
</dbReference>
<comment type="caution">
    <text evidence="3">The sequence shown here is derived from an EMBL/GenBank/DDBJ whole genome shotgun (WGS) entry which is preliminary data.</text>
</comment>
<keyword evidence="4" id="KW-1185">Reference proteome</keyword>
<evidence type="ECO:0000313" key="3">
    <source>
        <dbReference type="EMBL" id="MFL0250801.1"/>
    </source>
</evidence>
<keyword evidence="1" id="KW-0472">Membrane</keyword>
<dbReference type="SMART" id="SM00460">
    <property type="entry name" value="TGc"/>
    <property type="match status" value="1"/>
</dbReference>
<feature type="domain" description="Transglutaminase-like" evidence="2">
    <location>
        <begin position="305"/>
        <end position="367"/>
    </location>
</feature>
<reference evidence="3 4" key="1">
    <citation type="submission" date="2024-11" db="EMBL/GenBank/DDBJ databases">
        <authorList>
            <person name="Heng Y.C."/>
            <person name="Lim A.C.H."/>
            <person name="Lee J.K.Y."/>
            <person name="Kittelmann S."/>
        </authorList>
    </citation>
    <scope>NUCLEOTIDE SEQUENCE [LARGE SCALE GENOMIC DNA]</scope>
    <source>
        <strain evidence="3 4">WILCCON 0114</strain>
    </source>
</reference>
<sequence length="392" mass="44754">MKVNPVTIFIIVCFVYPLLKGFLFKFSSYDLKRDWEGVVNSVAFIVAIFIGIRYSKKLFSMENINKLYSFLPANIYSFVEKKPMVLYFVLIPILVYLIYIIIRTLFNFINRLIFYRLFDGIDRMISNKSSIVKRLLGAIVQIPRSICYVITVLFVLNILSMVNLNKNLNGYLQSSEVYGYLCKQVILPVTSSNLAKKLPSIIDNSFKIVYKQKDTISVPDSNDSSNSVDNGKTIVYYNGVTLDEGVASDSQIDNFAKNLVLNEVGTESKARKIYEWIGNNISYDYNKANLVLNNDYDVKSGAIYTFNTRKGICFDYSCLYVAMARANNMKVRLVTGQGFNGVSWVSHAWNQVYIPESGKWINVDTTFAKGGNYFNKAMFSMDHKDAKIIGEW</sequence>